<dbReference type="InterPro" id="IPR000760">
    <property type="entry name" value="Inositol_monophosphatase-like"/>
</dbReference>
<proteinExistence type="predicted"/>
<dbReference type="SUPFAM" id="SSF56655">
    <property type="entry name" value="Carbohydrate phosphatase"/>
    <property type="match status" value="1"/>
</dbReference>
<dbReference type="EMBL" id="CP116967">
    <property type="protein sequence ID" value="WNM58626.1"/>
    <property type="molecule type" value="Genomic_DNA"/>
</dbReference>
<sequence>MPDFSHEIEIASYLARKAGQVIMNIYQNDFAVMYKGIDDPVTKADQEANALIVDELHTHFPQDSIVAEESPLPSQSLTTGRVWYIDPLDGTKEFIARNGEFSIMIGLTIDARSKLGVVYWPTRDHLYAGLTDQTAWMEHNGVRQKLSALVSKCPTNLSLVTSRSHRSPDLSIIQQSLPIHNEQQLGSVGLKIGQIAQGKADLYLEPGPYTKAWDACAPEAILRGAGGCFTDIHGKLIQYGLNNFRNLHGLVGSTPDIHQRVIQALTGRCYSCEG</sequence>
<dbReference type="GO" id="GO:0008934">
    <property type="term" value="F:inositol monophosphate 1-phosphatase activity"/>
    <property type="evidence" value="ECO:0007669"/>
    <property type="project" value="TreeGrafter"/>
</dbReference>
<evidence type="ECO:0000313" key="5">
    <source>
        <dbReference type="Proteomes" id="UP001302719"/>
    </source>
</evidence>
<evidence type="ECO:0000256" key="2">
    <source>
        <dbReference type="ARBA" id="ARBA00022842"/>
    </source>
</evidence>
<dbReference type="GO" id="GO:0007165">
    <property type="term" value="P:signal transduction"/>
    <property type="evidence" value="ECO:0007669"/>
    <property type="project" value="TreeGrafter"/>
</dbReference>
<dbReference type="AlphaFoldDB" id="A0AA96GBP8"/>
<dbReference type="CDD" id="cd01638">
    <property type="entry name" value="CysQ"/>
    <property type="match status" value="1"/>
</dbReference>
<organism evidence="4 5">
    <name type="scientific">Candidatus Nitrospira allomarina</name>
    <dbReference type="NCBI Taxonomy" id="3020900"/>
    <lineage>
        <taxon>Bacteria</taxon>
        <taxon>Pseudomonadati</taxon>
        <taxon>Nitrospirota</taxon>
        <taxon>Nitrospiria</taxon>
        <taxon>Nitrospirales</taxon>
        <taxon>Nitrospiraceae</taxon>
        <taxon>Nitrospira</taxon>
    </lineage>
</organism>
<gene>
    <name evidence="4" type="ORF">PP769_02340</name>
</gene>
<evidence type="ECO:0000313" key="4">
    <source>
        <dbReference type="EMBL" id="WNM58626.1"/>
    </source>
</evidence>
<accession>A0AA96GBP8</accession>
<dbReference type="Proteomes" id="UP001302719">
    <property type="component" value="Chromosome"/>
</dbReference>
<dbReference type="GO" id="GO:0046854">
    <property type="term" value="P:phosphatidylinositol phosphate biosynthetic process"/>
    <property type="evidence" value="ECO:0007669"/>
    <property type="project" value="InterPro"/>
</dbReference>
<dbReference type="PANTHER" id="PTHR20854:SF4">
    <property type="entry name" value="INOSITOL-1-MONOPHOSPHATASE-RELATED"/>
    <property type="match status" value="1"/>
</dbReference>
<protein>
    <submittedName>
        <fullName evidence="4">3'(2'),5'-bisphosphate nucleotidase CysQ</fullName>
    </submittedName>
</protein>
<feature type="binding site" evidence="3">
    <location>
        <position position="68"/>
    </location>
    <ligand>
        <name>Mg(2+)</name>
        <dbReference type="ChEBI" id="CHEBI:18420"/>
        <label>1</label>
        <note>catalytic</note>
    </ligand>
</feature>
<dbReference type="GO" id="GO:0046872">
    <property type="term" value="F:metal ion binding"/>
    <property type="evidence" value="ECO:0007669"/>
    <property type="project" value="UniProtKB-KW"/>
</dbReference>
<feature type="binding site" evidence="3">
    <location>
        <position position="86"/>
    </location>
    <ligand>
        <name>Mg(2+)</name>
        <dbReference type="ChEBI" id="CHEBI:18420"/>
        <label>1</label>
        <note>catalytic</note>
    </ligand>
</feature>
<dbReference type="Gene3D" id="3.30.540.10">
    <property type="entry name" value="Fructose-1,6-Bisphosphatase, subunit A, domain 1"/>
    <property type="match status" value="1"/>
</dbReference>
<feature type="binding site" evidence="3">
    <location>
        <position position="88"/>
    </location>
    <ligand>
        <name>Mg(2+)</name>
        <dbReference type="ChEBI" id="CHEBI:18420"/>
        <label>1</label>
        <note>catalytic</note>
    </ligand>
</feature>
<feature type="binding site" evidence="3">
    <location>
        <position position="89"/>
    </location>
    <ligand>
        <name>Mg(2+)</name>
        <dbReference type="ChEBI" id="CHEBI:18420"/>
        <label>1</label>
        <note>catalytic</note>
    </ligand>
</feature>
<keyword evidence="2 3" id="KW-0460">Magnesium</keyword>
<keyword evidence="1 3" id="KW-0479">Metal-binding</keyword>
<name>A0AA96GBP8_9BACT</name>
<dbReference type="PANTHER" id="PTHR20854">
    <property type="entry name" value="INOSITOL MONOPHOSPHATASE"/>
    <property type="match status" value="1"/>
</dbReference>
<dbReference type="Gene3D" id="3.40.190.80">
    <property type="match status" value="1"/>
</dbReference>
<dbReference type="KEGG" id="nall:PP769_02340"/>
<dbReference type="GO" id="GO:0006020">
    <property type="term" value="P:inositol metabolic process"/>
    <property type="evidence" value="ECO:0007669"/>
    <property type="project" value="TreeGrafter"/>
</dbReference>
<reference evidence="4 5" key="1">
    <citation type="submission" date="2023-01" db="EMBL/GenBank/DDBJ databases">
        <title>Cultivation and genomic characterization of new, ubiquitous marine nitrite-oxidizing bacteria from the Nitrospirales.</title>
        <authorList>
            <person name="Mueller A.J."/>
            <person name="Daebeler A."/>
            <person name="Herbold C.W."/>
            <person name="Kirkegaard R.H."/>
            <person name="Daims H."/>
        </authorList>
    </citation>
    <scope>NUCLEOTIDE SEQUENCE [LARGE SCALE GENOMIC DNA]</scope>
    <source>
        <strain evidence="4 5">VA</strain>
    </source>
</reference>
<dbReference type="PRINTS" id="PR00377">
    <property type="entry name" value="IMPHPHTASES"/>
</dbReference>
<keyword evidence="5" id="KW-1185">Reference proteome</keyword>
<dbReference type="Pfam" id="PF00459">
    <property type="entry name" value="Inositol_P"/>
    <property type="match status" value="1"/>
</dbReference>
<dbReference type="RefSeq" id="WP_312644707.1">
    <property type="nucleotide sequence ID" value="NZ_CP116967.1"/>
</dbReference>
<comment type="cofactor">
    <cofactor evidence="3">
        <name>Mg(2+)</name>
        <dbReference type="ChEBI" id="CHEBI:18420"/>
    </cofactor>
</comment>
<dbReference type="InterPro" id="IPR020550">
    <property type="entry name" value="Inositol_monophosphatase_CS"/>
</dbReference>
<feature type="binding site" evidence="3">
    <location>
        <position position="214"/>
    </location>
    <ligand>
        <name>Mg(2+)</name>
        <dbReference type="ChEBI" id="CHEBI:18420"/>
        <label>1</label>
        <note>catalytic</note>
    </ligand>
</feature>
<dbReference type="PROSITE" id="PS00630">
    <property type="entry name" value="IMP_2"/>
    <property type="match status" value="1"/>
</dbReference>
<evidence type="ECO:0000256" key="1">
    <source>
        <dbReference type="ARBA" id="ARBA00022723"/>
    </source>
</evidence>
<evidence type="ECO:0000256" key="3">
    <source>
        <dbReference type="PIRSR" id="PIRSR600760-2"/>
    </source>
</evidence>